<dbReference type="Proteomes" id="UP000292274">
    <property type="component" value="Unassembled WGS sequence"/>
</dbReference>
<dbReference type="CDD" id="cd23415">
    <property type="entry name" value="beta-trefoil_Ricin_AH"/>
    <property type="match status" value="1"/>
</dbReference>
<proteinExistence type="predicted"/>
<dbReference type="AlphaFoldDB" id="A0A4R0GBK7"/>
<sequence length="184" mass="20111">MTEVNSRSAATPAHRASTVTLRRKRGLAAMIFVALFVAASAMVVPTPAQAQYVGQNYLRNWATGRCLDTDLSGQVYTNPCSLPVGSNRNQLWEPRRYGHEGGIDSVMLVNVATGRCLMNVAVLIAHNGCDSAFLPNYFFSVTGDPWYQTIFVNEAGGCLDSNHNGQAYLHPCNGGGFQKWRFGY</sequence>
<dbReference type="InterPro" id="IPR035992">
    <property type="entry name" value="Ricin_B-like_lectins"/>
</dbReference>
<organism evidence="1 2">
    <name type="scientific">Micromonospora zingiberis</name>
    <dbReference type="NCBI Taxonomy" id="2053011"/>
    <lineage>
        <taxon>Bacteria</taxon>
        <taxon>Bacillati</taxon>
        <taxon>Actinomycetota</taxon>
        <taxon>Actinomycetes</taxon>
        <taxon>Micromonosporales</taxon>
        <taxon>Micromonosporaceae</taxon>
        <taxon>Micromonospora</taxon>
    </lineage>
</organism>
<protein>
    <submittedName>
        <fullName evidence="1">ACP synthase</fullName>
    </submittedName>
</protein>
<evidence type="ECO:0000313" key="1">
    <source>
        <dbReference type="EMBL" id="TCB94460.1"/>
    </source>
</evidence>
<dbReference type="RefSeq" id="WP_131306479.1">
    <property type="nucleotide sequence ID" value="NZ_SJJR01000016.1"/>
</dbReference>
<dbReference type="EMBL" id="SJJR01000016">
    <property type="protein sequence ID" value="TCB94460.1"/>
    <property type="molecule type" value="Genomic_DNA"/>
</dbReference>
<accession>A0A4R0GBK7</accession>
<keyword evidence="2" id="KW-1185">Reference proteome</keyword>
<gene>
    <name evidence="1" type="ORF">E0H26_21350</name>
</gene>
<reference evidence="1 2" key="1">
    <citation type="submission" date="2019-02" db="EMBL/GenBank/DDBJ databases">
        <title>Jishengella sp. nov., isolated from a root of Zingiber montanum.</title>
        <authorList>
            <person name="Kuncharoen N."/>
            <person name="Kudo T."/>
            <person name="Masahiro Y."/>
            <person name="Ohkuma M."/>
            <person name="Tanasupawat S."/>
        </authorList>
    </citation>
    <scope>NUCLEOTIDE SEQUENCE [LARGE SCALE GENOMIC DNA]</scope>
    <source>
        <strain evidence="1 2">PLAI 1-1</strain>
    </source>
</reference>
<dbReference type="PROSITE" id="PS50231">
    <property type="entry name" value="RICIN_B_LECTIN"/>
    <property type="match status" value="1"/>
</dbReference>
<comment type="caution">
    <text evidence="1">The sequence shown here is derived from an EMBL/GenBank/DDBJ whole genome shotgun (WGS) entry which is preliminary data.</text>
</comment>
<name>A0A4R0GBK7_9ACTN</name>
<dbReference type="Gene3D" id="2.80.10.50">
    <property type="match status" value="2"/>
</dbReference>
<dbReference type="SUPFAM" id="SSF50370">
    <property type="entry name" value="Ricin B-like lectins"/>
    <property type="match status" value="1"/>
</dbReference>
<evidence type="ECO:0000313" key="2">
    <source>
        <dbReference type="Proteomes" id="UP000292274"/>
    </source>
</evidence>
<dbReference type="OrthoDB" id="3534750at2"/>